<keyword evidence="1" id="KW-0175">Coiled coil</keyword>
<evidence type="ECO:0000313" key="3">
    <source>
        <dbReference type="EMBL" id="GAA0728565.1"/>
    </source>
</evidence>
<proteinExistence type="predicted"/>
<feature type="domain" description="DUF7922" evidence="2">
    <location>
        <begin position="10"/>
        <end position="127"/>
    </location>
</feature>
<keyword evidence="4" id="KW-1185">Reference proteome</keyword>
<evidence type="ECO:0000256" key="1">
    <source>
        <dbReference type="SAM" id="Coils"/>
    </source>
</evidence>
<name>A0ABN1J4M1_9CLOT</name>
<dbReference type="Pfam" id="PF25538">
    <property type="entry name" value="DUF7922"/>
    <property type="match status" value="1"/>
</dbReference>
<gene>
    <name evidence="3" type="ORF">GCM10008905_27640</name>
</gene>
<accession>A0ABN1J4M1</accession>
<organism evidence="3 4">
    <name type="scientific">Clostridium malenominatum</name>
    <dbReference type="NCBI Taxonomy" id="1539"/>
    <lineage>
        <taxon>Bacteria</taxon>
        <taxon>Bacillati</taxon>
        <taxon>Bacillota</taxon>
        <taxon>Clostridia</taxon>
        <taxon>Eubacteriales</taxon>
        <taxon>Clostridiaceae</taxon>
        <taxon>Clostridium</taxon>
    </lineage>
</organism>
<evidence type="ECO:0000313" key="4">
    <source>
        <dbReference type="Proteomes" id="UP001500339"/>
    </source>
</evidence>
<dbReference type="EMBL" id="BAAACF010000003">
    <property type="protein sequence ID" value="GAA0728565.1"/>
    <property type="molecule type" value="Genomic_DNA"/>
</dbReference>
<dbReference type="InterPro" id="IPR057682">
    <property type="entry name" value="DUF7922"/>
</dbReference>
<dbReference type="RefSeq" id="WP_343770576.1">
    <property type="nucleotide sequence ID" value="NZ_BAAACF010000003.1"/>
</dbReference>
<dbReference type="Proteomes" id="UP001500339">
    <property type="component" value="Unassembled WGS sequence"/>
</dbReference>
<evidence type="ECO:0000259" key="2">
    <source>
        <dbReference type="Pfam" id="PF25538"/>
    </source>
</evidence>
<feature type="coiled-coil region" evidence="1">
    <location>
        <begin position="207"/>
        <end position="275"/>
    </location>
</feature>
<comment type="caution">
    <text evidence="3">The sequence shown here is derived from an EMBL/GenBank/DDBJ whole genome shotgun (WGS) entry which is preliminary data.</text>
</comment>
<sequence length="384" mass="45038">MAQKKNYSRYFIILNEDEKGYAIASDKLPTGYVKLEVKSNKCKISYYVQNLKREAAPYYMILVLGKKDTNKLIKMGELNIDDFGRADVSYEYTSDNIGDTGVDVDSISGASVVRMIDTNIKPVLSGFLTSDIPKWRDYIIIEPKSREEEEVKEEVTPISIFDKYEESVEQRVKIEEVEEIEEIEEIYDSRKDIVENIVEDIVEVDDAREDMLEVEELEQVREEQQELEAQESVENDVYTRNKDEKRPKCKVGKFFNELAKDYEEMKDEIDEIKNCVWYRIPSKDINSMNCPMHWNKYSVIYSPMINYHNYIMAHKYYLVGYKYDKEGKMKCLIYGIPGSKSKLHQPYGGKTGFVTWVPSKSRKCEGYWLMFYDFKTSTILIPVK</sequence>
<reference evidence="3 4" key="1">
    <citation type="journal article" date="2019" name="Int. J. Syst. Evol. Microbiol.">
        <title>The Global Catalogue of Microorganisms (GCM) 10K type strain sequencing project: providing services to taxonomists for standard genome sequencing and annotation.</title>
        <authorList>
            <consortium name="The Broad Institute Genomics Platform"/>
            <consortium name="The Broad Institute Genome Sequencing Center for Infectious Disease"/>
            <person name="Wu L."/>
            <person name="Ma J."/>
        </authorList>
    </citation>
    <scope>NUCLEOTIDE SEQUENCE [LARGE SCALE GENOMIC DNA]</scope>
    <source>
        <strain evidence="3 4">JCM 1405</strain>
    </source>
</reference>
<protein>
    <submittedName>
        <fullName evidence="3">Membrane protein</fullName>
    </submittedName>
</protein>